<gene>
    <name evidence="1" type="ORF">S01H4_21367</name>
</gene>
<proteinExistence type="predicted"/>
<protein>
    <submittedName>
        <fullName evidence="1">Uncharacterized protein</fullName>
    </submittedName>
</protein>
<comment type="caution">
    <text evidence="1">The sequence shown here is derived from an EMBL/GenBank/DDBJ whole genome shotgun (WGS) entry which is preliminary data.</text>
</comment>
<evidence type="ECO:0000313" key="1">
    <source>
        <dbReference type="EMBL" id="GAG79481.1"/>
    </source>
</evidence>
<reference evidence="1" key="1">
    <citation type="journal article" date="2014" name="Front. Microbiol.">
        <title>High frequency of phylogenetically diverse reductive dehalogenase-homologous genes in deep subseafloor sedimentary metagenomes.</title>
        <authorList>
            <person name="Kawai M."/>
            <person name="Futagami T."/>
            <person name="Toyoda A."/>
            <person name="Takaki Y."/>
            <person name="Nishi S."/>
            <person name="Hori S."/>
            <person name="Arai W."/>
            <person name="Tsubouchi T."/>
            <person name="Morono Y."/>
            <person name="Uchiyama I."/>
            <person name="Ito T."/>
            <person name="Fujiyama A."/>
            <person name="Inagaki F."/>
            <person name="Takami H."/>
        </authorList>
    </citation>
    <scope>NUCLEOTIDE SEQUENCE</scope>
    <source>
        <strain evidence="1">Expedition CK06-06</strain>
    </source>
</reference>
<dbReference type="EMBL" id="BART01009672">
    <property type="protein sequence ID" value="GAG79481.1"/>
    <property type="molecule type" value="Genomic_DNA"/>
</dbReference>
<name>X1C531_9ZZZZ</name>
<sequence length="91" mass="10605">MDDIKNTPGWGMPDDFINSLNNAMGKQRTSLEEMRDVLDDLADDMSQAVPENTWTDQLIYLIEALEHKVIDREEFDSLLYGLLEYHSKRIE</sequence>
<organism evidence="1">
    <name type="scientific">marine sediment metagenome</name>
    <dbReference type="NCBI Taxonomy" id="412755"/>
    <lineage>
        <taxon>unclassified sequences</taxon>
        <taxon>metagenomes</taxon>
        <taxon>ecological metagenomes</taxon>
    </lineage>
</organism>
<dbReference type="AlphaFoldDB" id="X1C531"/>
<accession>X1C531</accession>